<evidence type="ECO:0000256" key="3">
    <source>
        <dbReference type="ARBA" id="ARBA00022722"/>
    </source>
</evidence>
<dbReference type="InterPro" id="IPR012337">
    <property type="entry name" value="RNaseH-like_sf"/>
</dbReference>
<name>A0A1F6LLG1_9BACT</name>
<dbReference type="SUPFAM" id="SSF53098">
    <property type="entry name" value="Ribonuclease H-like"/>
    <property type="match status" value="1"/>
</dbReference>
<dbReference type="GO" id="GO:0005829">
    <property type="term" value="C:cytosol"/>
    <property type="evidence" value="ECO:0007669"/>
    <property type="project" value="TreeGrafter"/>
</dbReference>
<evidence type="ECO:0000256" key="1">
    <source>
        <dbReference type="ARBA" id="ARBA00022490"/>
    </source>
</evidence>
<comment type="similarity">
    <text evidence="5">Belongs to the YqgF HJR family.</text>
</comment>
<dbReference type="GO" id="GO:0004518">
    <property type="term" value="F:nuclease activity"/>
    <property type="evidence" value="ECO:0007669"/>
    <property type="project" value="UniProtKB-KW"/>
</dbReference>
<dbReference type="Gene3D" id="3.30.420.140">
    <property type="entry name" value="YqgF/RNase H-like domain"/>
    <property type="match status" value="1"/>
</dbReference>
<evidence type="ECO:0000256" key="4">
    <source>
        <dbReference type="ARBA" id="ARBA00022801"/>
    </source>
</evidence>
<dbReference type="GO" id="GO:0000967">
    <property type="term" value="P:rRNA 5'-end processing"/>
    <property type="evidence" value="ECO:0007669"/>
    <property type="project" value="UniProtKB-UniRule"/>
</dbReference>
<dbReference type="PANTHER" id="PTHR33317:SF4">
    <property type="entry name" value="POLYNUCLEOTIDYL TRANSFERASE, RIBONUCLEASE H-LIKE SUPERFAMILY PROTEIN"/>
    <property type="match status" value="1"/>
</dbReference>
<dbReference type="InterPro" id="IPR037027">
    <property type="entry name" value="YqgF/RNaseH-like_dom_sf"/>
</dbReference>
<dbReference type="InterPro" id="IPR005227">
    <property type="entry name" value="YqgF"/>
</dbReference>
<dbReference type="EC" id="3.1.-.-" evidence="5"/>
<evidence type="ECO:0000256" key="2">
    <source>
        <dbReference type="ARBA" id="ARBA00022517"/>
    </source>
</evidence>
<comment type="subcellular location">
    <subcellularLocation>
        <location evidence="5">Cytoplasm</location>
    </subcellularLocation>
</comment>
<evidence type="ECO:0000256" key="5">
    <source>
        <dbReference type="HAMAP-Rule" id="MF_00651"/>
    </source>
</evidence>
<dbReference type="Pfam" id="PF03652">
    <property type="entry name" value="RuvX"/>
    <property type="match status" value="1"/>
</dbReference>
<keyword evidence="3 5" id="KW-0540">Nuclease</keyword>
<dbReference type="SMART" id="SM00732">
    <property type="entry name" value="YqgFc"/>
    <property type="match status" value="1"/>
</dbReference>
<gene>
    <name evidence="7" type="ORF">A2725_04715</name>
</gene>
<sequence>MNLLGIDYGKKRIGLAWVQVGLDVVLPYGIVNNIDELVTLINKEGIDKLVLGMPLGLDSKENDNTRRVNEFAEELKKRTNLPLEFVDERFSSRQADSMGGDVSRDEKSAMVIMQTYLDKQ</sequence>
<keyword evidence="1 5" id="KW-0963">Cytoplasm</keyword>
<evidence type="ECO:0000313" key="7">
    <source>
        <dbReference type="EMBL" id="OGH60179.1"/>
    </source>
</evidence>
<evidence type="ECO:0000313" key="8">
    <source>
        <dbReference type="Proteomes" id="UP000177067"/>
    </source>
</evidence>
<dbReference type="Proteomes" id="UP000177067">
    <property type="component" value="Unassembled WGS sequence"/>
</dbReference>
<dbReference type="HAMAP" id="MF_00651">
    <property type="entry name" value="Nuclease_YqgF"/>
    <property type="match status" value="1"/>
</dbReference>
<dbReference type="NCBIfam" id="TIGR00250">
    <property type="entry name" value="RNAse_H_YqgF"/>
    <property type="match status" value="1"/>
</dbReference>
<dbReference type="CDD" id="cd16964">
    <property type="entry name" value="YqgF"/>
    <property type="match status" value="1"/>
</dbReference>
<reference evidence="7 8" key="1">
    <citation type="journal article" date="2016" name="Nat. Commun.">
        <title>Thousands of microbial genomes shed light on interconnected biogeochemical processes in an aquifer system.</title>
        <authorList>
            <person name="Anantharaman K."/>
            <person name="Brown C.T."/>
            <person name="Hug L.A."/>
            <person name="Sharon I."/>
            <person name="Castelle C.J."/>
            <person name="Probst A.J."/>
            <person name="Thomas B.C."/>
            <person name="Singh A."/>
            <person name="Wilkins M.J."/>
            <person name="Karaoz U."/>
            <person name="Brodie E.L."/>
            <person name="Williams K.H."/>
            <person name="Hubbard S.S."/>
            <person name="Banfield J.F."/>
        </authorList>
    </citation>
    <scope>NUCLEOTIDE SEQUENCE [LARGE SCALE GENOMIC DNA]</scope>
</reference>
<keyword evidence="2 5" id="KW-0690">Ribosome biogenesis</keyword>
<dbReference type="InterPro" id="IPR006641">
    <property type="entry name" value="YqgF/RNaseH-like_dom"/>
</dbReference>
<dbReference type="PANTHER" id="PTHR33317">
    <property type="entry name" value="POLYNUCLEOTIDYL TRANSFERASE, RIBONUCLEASE H-LIKE SUPERFAMILY PROTEIN"/>
    <property type="match status" value="1"/>
</dbReference>
<dbReference type="EMBL" id="MFPS01000002">
    <property type="protein sequence ID" value="OGH60179.1"/>
    <property type="molecule type" value="Genomic_DNA"/>
</dbReference>
<evidence type="ECO:0000259" key="6">
    <source>
        <dbReference type="SMART" id="SM00732"/>
    </source>
</evidence>
<organism evidence="7 8">
    <name type="scientific">Candidatus Magasanikbacteria bacterium RIFCSPHIGHO2_01_FULL_33_34</name>
    <dbReference type="NCBI Taxonomy" id="1798671"/>
    <lineage>
        <taxon>Bacteria</taxon>
        <taxon>Candidatus Magasanikiibacteriota</taxon>
    </lineage>
</organism>
<comment type="caution">
    <text evidence="7">The sequence shown here is derived from an EMBL/GenBank/DDBJ whole genome shotgun (WGS) entry which is preliminary data.</text>
</comment>
<proteinExistence type="inferred from homology"/>
<dbReference type="GO" id="GO:0016788">
    <property type="term" value="F:hydrolase activity, acting on ester bonds"/>
    <property type="evidence" value="ECO:0007669"/>
    <property type="project" value="UniProtKB-UniRule"/>
</dbReference>
<comment type="function">
    <text evidence="5">Could be a nuclease involved in processing of the 5'-end of pre-16S rRNA.</text>
</comment>
<keyword evidence="4 5" id="KW-0378">Hydrolase</keyword>
<dbReference type="AlphaFoldDB" id="A0A1F6LLG1"/>
<feature type="domain" description="YqgF/RNase H-like" evidence="6">
    <location>
        <begin position="1"/>
        <end position="95"/>
    </location>
</feature>
<protein>
    <recommendedName>
        <fullName evidence="5">Putative pre-16S rRNA nuclease</fullName>
        <ecNumber evidence="5">3.1.-.-</ecNumber>
    </recommendedName>
</protein>
<accession>A0A1F6LLG1</accession>